<evidence type="ECO:0000256" key="2">
    <source>
        <dbReference type="ARBA" id="ARBA00022448"/>
    </source>
</evidence>
<evidence type="ECO:0000256" key="10">
    <source>
        <dbReference type="SAM" id="Phobius"/>
    </source>
</evidence>
<feature type="transmembrane region" description="Helical" evidence="10">
    <location>
        <begin position="241"/>
        <end position="262"/>
    </location>
</feature>
<evidence type="ECO:0000256" key="9">
    <source>
        <dbReference type="SAM" id="MobiDB-lite"/>
    </source>
</evidence>
<keyword evidence="3" id="KW-1003">Cell membrane</keyword>
<keyword evidence="6" id="KW-0067">ATP-binding</keyword>
<sequence>MLARHCLHACIHAVRHLQWADHVIALAAEGTVAQQGTFDELVANQQYIYSLGVHDNQSSGSTCTRGKPLTSPTTAQASTVVVPVAPAEVDEAEQPDSPRSMGDMAVFAHYFKSVGAFWVFAFLLLGWICGFLTNFSTVWLEFWSADATSANPNRATPFYVGIYSLLQCLGIASVVGVNGIGMLIIIKLSGARLHKAAIRTVGSAPLRFFTSTDTGVMTNYFSQDMTLIDNELPLALVNTNVMVWIVIGSAAVAATSSAYVLISYPSRLLLVLSTTNFIDTIKGVVTLRAFEWTEDARAKNDTILNTSQRPSFLLRMVQRWLTLVLGMVVAALAILVVVLATQLRTQSGFAGASMVSIMTFGKFIAAIIQNYTLLETSMGAVTRLKTFSESTPVEDPPGEHTAPPSSWPDRGVIEIRDVSASHAGVETKEGDGNLALRGLTMKIEAGRKVAFGKSSITLLLLGLLDPIPSSKYTLSIDGLPLDTLDRAALRDRLISVPQDPVFFPDGTSFKGNLDSTDTATDADCQAALEKGGLWDFVLEQGGLTAGLTADSLKLTRDVGKSYLQAQCAEASEAEIDTISATQPPVKKGGVLILDEFSSSLDVDTDKLMQEVVLHEFDGYTVIMVSHRLEITMRFDQVVVLDRGSVVEQGVPTVLAQQKRSYFRD</sequence>
<evidence type="ECO:0000256" key="8">
    <source>
        <dbReference type="ARBA" id="ARBA00023136"/>
    </source>
</evidence>
<comment type="subcellular location">
    <subcellularLocation>
        <location evidence="1">Cell membrane</location>
        <topology evidence="1">Multi-pass membrane protein</topology>
    </subcellularLocation>
</comment>
<evidence type="ECO:0000313" key="13">
    <source>
        <dbReference type="EMBL" id="KID84403.1"/>
    </source>
</evidence>
<dbReference type="GO" id="GO:0016887">
    <property type="term" value="F:ATP hydrolysis activity"/>
    <property type="evidence" value="ECO:0007669"/>
    <property type="project" value="InterPro"/>
</dbReference>
<evidence type="ECO:0000256" key="5">
    <source>
        <dbReference type="ARBA" id="ARBA00022741"/>
    </source>
</evidence>
<evidence type="ECO:0000256" key="6">
    <source>
        <dbReference type="ARBA" id="ARBA00022840"/>
    </source>
</evidence>
<evidence type="ECO:0000256" key="7">
    <source>
        <dbReference type="ARBA" id="ARBA00022989"/>
    </source>
</evidence>
<dbReference type="InterPro" id="IPR050173">
    <property type="entry name" value="ABC_transporter_C-like"/>
</dbReference>
<evidence type="ECO:0000256" key="1">
    <source>
        <dbReference type="ARBA" id="ARBA00004651"/>
    </source>
</evidence>
<dbReference type="Gene3D" id="1.20.1560.10">
    <property type="entry name" value="ABC transporter type 1, transmembrane domain"/>
    <property type="match status" value="1"/>
</dbReference>
<dbReference type="CDD" id="cd18580">
    <property type="entry name" value="ABC_6TM_ABCC_D2"/>
    <property type="match status" value="1"/>
</dbReference>
<feature type="transmembrane region" description="Helical" evidence="10">
    <location>
        <begin position="160"/>
        <end position="186"/>
    </location>
</feature>
<dbReference type="HOGENOM" id="CLU_000604_27_9_1"/>
<dbReference type="Pfam" id="PF00664">
    <property type="entry name" value="ABC_membrane"/>
    <property type="match status" value="1"/>
</dbReference>
<dbReference type="InterPro" id="IPR044726">
    <property type="entry name" value="ABCC_6TM_D2"/>
</dbReference>
<feature type="region of interest" description="Disordered" evidence="9">
    <location>
        <begin position="388"/>
        <end position="409"/>
    </location>
</feature>
<dbReference type="AlphaFoldDB" id="A0A0B4GP69"/>
<dbReference type="PANTHER" id="PTHR24223:SF345">
    <property type="entry name" value="ABC MULTIDRUG TRANSPORTER (EUROFUNG)"/>
    <property type="match status" value="1"/>
</dbReference>
<feature type="transmembrane region" description="Helical" evidence="10">
    <location>
        <begin position="117"/>
        <end position="140"/>
    </location>
</feature>
<evidence type="ECO:0000256" key="3">
    <source>
        <dbReference type="ARBA" id="ARBA00022475"/>
    </source>
</evidence>
<comment type="caution">
    <text evidence="13">The sequence shown here is derived from an EMBL/GenBank/DDBJ whole genome shotgun (WGS) entry which is preliminary data.</text>
</comment>
<evidence type="ECO:0000313" key="14">
    <source>
        <dbReference type="Proteomes" id="UP000031192"/>
    </source>
</evidence>
<feature type="domain" description="ABC transporter" evidence="11">
    <location>
        <begin position="413"/>
        <end position="663"/>
    </location>
</feature>
<dbReference type="GO" id="GO:0005886">
    <property type="term" value="C:plasma membrane"/>
    <property type="evidence" value="ECO:0007669"/>
    <property type="project" value="UniProtKB-SubCell"/>
</dbReference>
<dbReference type="PANTHER" id="PTHR24223">
    <property type="entry name" value="ATP-BINDING CASSETTE SUB-FAMILY C"/>
    <property type="match status" value="1"/>
</dbReference>
<keyword evidence="14" id="KW-1185">Reference proteome</keyword>
<dbReference type="GO" id="GO:0140359">
    <property type="term" value="F:ABC-type transporter activity"/>
    <property type="evidence" value="ECO:0007669"/>
    <property type="project" value="InterPro"/>
</dbReference>
<evidence type="ECO:0000256" key="4">
    <source>
        <dbReference type="ARBA" id="ARBA00022692"/>
    </source>
</evidence>
<dbReference type="InterPro" id="IPR003439">
    <property type="entry name" value="ABC_transporter-like_ATP-bd"/>
</dbReference>
<name>A0A0B4GP69_METGA</name>
<dbReference type="InterPro" id="IPR036640">
    <property type="entry name" value="ABC1_TM_sf"/>
</dbReference>
<dbReference type="Gene3D" id="3.40.50.300">
    <property type="entry name" value="P-loop containing nucleotide triphosphate hydrolases"/>
    <property type="match status" value="1"/>
</dbReference>
<dbReference type="SUPFAM" id="SSF52540">
    <property type="entry name" value="P-loop containing nucleoside triphosphate hydrolases"/>
    <property type="match status" value="1"/>
</dbReference>
<keyword evidence="4 10" id="KW-0812">Transmembrane</keyword>
<feature type="domain" description="ABC transmembrane type-1" evidence="12">
    <location>
        <begin position="120"/>
        <end position="376"/>
    </location>
</feature>
<protein>
    <submittedName>
        <fullName evidence="13">ABC transporter</fullName>
    </submittedName>
</protein>
<evidence type="ECO:0000259" key="11">
    <source>
        <dbReference type="PROSITE" id="PS50893"/>
    </source>
</evidence>
<dbReference type="PROSITE" id="PS50893">
    <property type="entry name" value="ABC_TRANSPORTER_2"/>
    <property type="match status" value="1"/>
</dbReference>
<dbReference type="GO" id="GO:0005524">
    <property type="term" value="F:ATP binding"/>
    <property type="evidence" value="ECO:0007669"/>
    <property type="project" value="UniProtKB-KW"/>
</dbReference>
<accession>A0A0B4GP69</accession>
<feature type="transmembrane region" description="Helical" evidence="10">
    <location>
        <begin position="320"/>
        <end position="341"/>
    </location>
</feature>
<dbReference type="InterPro" id="IPR011527">
    <property type="entry name" value="ABC1_TM_dom"/>
</dbReference>
<keyword evidence="7 10" id="KW-1133">Transmembrane helix</keyword>
<keyword evidence="5" id="KW-0547">Nucleotide-binding</keyword>
<dbReference type="Proteomes" id="UP000031192">
    <property type="component" value="Unassembled WGS sequence"/>
</dbReference>
<reference evidence="13 14" key="1">
    <citation type="journal article" date="2014" name="Proc. Natl. Acad. Sci. U.S.A.">
        <title>Trajectory and genomic determinants of fungal-pathogen speciation and host adaptation.</title>
        <authorList>
            <person name="Hu X."/>
            <person name="Xiao G."/>
            <person name="Zheng P."/>
            <person name="Shang Y."/>
            <person name="Su Y."/>
            <person name="Zhang X."/>
            <person name="Liu X."/>
            <person name="Zhan S."/>
            <person name="St Leger R.J."/>
            <person name="Wang C."/>
        </authorList>
    </citation>
    <scope>NUCLEOTIDE SEQUENCE [LARGE SCALE GENOMIC DNA]</scope>
    <source>
        <strain evidence="13 14">ARSEF 977</strain>
    </source>
</reference>
<dbReference type="PROSITE" id="PS50929">
    <property type="entry name" value="ABC_TM1F"/>
    <property type="match status" value="1"/>
</dbReference>
<evidence type="ECO:0000259" key="12">
    <source>
        <dbReference type="PROSITE" id="PS50929"/>
    </source>
</evidence>
<dbReference type="InterPro" id="IPR027417">
    <property type="entry name" value="P-loop_NTPase"/>
</dbReference>
<keyword evidence="2" id="KW-0813">Transport</keyword>
<dbReference type="SUPFAM" id="SSF90123">
    <property type="entry name" value="ABC transporter transmembrane region"/>
    <property type="match status" value="1"/>
</dbReference>
<gene>
    <name evidence="13" type="ORF">MGU_08365</name>
</gene>
<organism evidence="13 14">
    <name type="scientific">Metarhizium guizhouense (strain ARSEF 977)</name>
    <dbReference type="NCBI Taxonomy" id="1276136"/>
    <lineage>
        <taxon>Eukaryota</taxon>
        <taxon>Fungi</taxon>
        <taxon>Dikarya</taxon>
        <taxon>Ascomycota</taxon>
        <taxon>Pezizomycotina</taxon>
        <taxon>Sordariomycetes</taxon>
        <taxon>Hypocreomycetidae</taxon>
        <taxon>Hypocreales</taxon>
        <taxon>Clavicipitaceae</taxon>
        <taxon>Metarhizium</taxon>
    </lineage>
</organism>
<dbReference type="EMBL" id="AZNH01000042">
    <property type="protein sequence ID" value="KID84403.1"/>
    <property type="molecule type" value="Genomic_DNA"/>
</dbReference>
<keyword evidence="8 10" id="KW-0472">Membrane</keyword>
<proteinExistence type="predicted"/>
<feature type="transmembrane region" description="Helical" evidence="10">
    <location>
        <begin position="348"/>
        <end position="368"/>
    </location>
</feature>